<dbReference type="RefSeq" id="WP_013677971.1">
    <property type="nucleotide sequence ID" value="NZ_BAABKS010000029.1"/>
</dbReference>
<accession>A0ABW3VJC6</accession>
<evidence type="ECO:0000313" key="1">
    <source>
        <dbReference type="EMBL" id="MFD1234981.1"/>
    </source>
</evidence>
<organism evidence="1 2">
    <name type="scientific">Pseudonocardia benzenivorans</name>
    <dbReference type="NCBI Taxonomy" id="228005"/>
    <lineage>
        <taxon>Bacteria</taxon>
        <taxon>Bacillati</taxon>
        <taxon>Actinomycetota</taxon>
        <taxon>Actinomycetes</taxon>
        <taxon>Pseudonocardiales</taxon>
        <taxon>Pseudonocardiaceae</taxon>
        <taxon>Pseudonocardia</taxon>
    </lineage>
</organism>
<protein>
    <recommendedName>
        <fullName evidence="3">Amidase</fullName>
    </recommendedName>
</protein>
<proteinExistence type="predicted"/>
<reference evidence="2" key="1">
    <citation type="journal article" date="2019" name="Int. J. Syst. Evol. Microbiol.">
        <title>The Global Catalogue of Microorganisms (GCM) 10K type strain sequencing project: providing services to taxonomists for standard genome sequencing and annotation.</title>
        <authorList>
            <consortium name="The Broad Institute Genomics Platform"/>
            <consortium name="The Broad Institute Genome Sequencing Center for Infectious Disease"/>
            <person name="Wu L."/>
            <person name="Ma J."/>
        </authorList>
    </citation>
    <scope>NUCLEOTIDE SEQUENCE [LARGE SCALE GENOMIC DNA]</scope>
    <source>
        <strain evidence="2">CCUG 49018</strain>
    </source>
</reference>
<dbReference type="Proteomes" id="UP001597182">
    <property type="component" value="Unassembled WGS sequence"/>
</dbReference>
<name>A0ABW3VJC6_9PSEU</name>
<dbReference type="EMBL" id="JBHTMB010000141">
    <property type="protein sequence ID" value="MFD1234981.1"/>
    <property type="molecule type" value="Genomic_DNA"/>
</dbReference>
<gene>
    <name evidence="1" type="ORF">ACFQ34_16950</name>
</gene>
<evidence type="ECO:0000313" key="2">
    <source>
        <dbReference type="Proteomes" id="UP001597182"/>
    </source>
</evidence>
<sequence length="80" mass="8044">MTDVPGTAITPDTVRAAAALAGLPLPEARVAEVTALLAAWVPAANALSTRMQSDDVCDLMPAVVFTQGPADHDEDGGTGA</sequence>
<evidence type="ECO:0008006" key="3">
    <source>
        <dbReference type="Google" id="ProtNLM"/>
    </source>
</evidence>
<comment type="caution">
    <text evidence="1">The sequence shown here is derived from an EMBL/GenBank/DDBJ whole genome shotgun (WGS) entry which is preliminary data.</text>
</comment>
<keyword evidence="2" id="KW-1185">Reference proteome</keyword>